<feature type="transmembrane region" description="Helical" evidence="6">
    <location>
        <begin position="258"/>
        <end position="278"/>
    </location>
</feature>
<evidence type="ECO:0000313" key="9">
    <source>
        <dbReference type="Proteomes" id="UP000774617"/>
    </source>
</evidence>
<keyword evidence="2 6" id="KW-0812">Transmembrane</keyword>
<accession>A0ABQ8FPY0</accession>
<sequence length="295" mass="32568">MNSSSQVVGAFPPPPGVTPNFTNTVSIAFQVTLSAALAPVFAVPICILRLYTKKYIIKRVDPEDSSLLSGTLMAVFGVELKNGVGRHIWDVPLPVFKRFIITGVPAGLAYAFATLFTKVSLAQFYIRLSPDTNFKIGAYIVMFVSVCYNLLGGFCFLFFCRPIHKLWDYTVPGHCINMGAAFLSTAAVNTATDISLLLLPIWLLWGLHLPVKKKIGVVLVLMAGSFVCAVSIIRLAIIPSGMKNPDITWNYVRNLMWCIIETYVGIICTCLPSLWTFARHHFPRLFPQATNMAKA</sequence>
<evidence type="ECO:0000313" key="8">
    <source>
        <dbReference type="EMBL" id="KAH7009474.1"/>
    </source>
</evidence>
<evidence type="ECO:0000256" key="5">
    <source>
        <dbReference type="ARBA" id="ARBA00038359"/>
    </source>
</evidence>
<evidence type="ECO:0000256" key="2">
    <source>
        <dbReference type="ARBA" id="ARBA00022692"/>
    </source>
</evidence>
<feature type="transmembrane region" description="Helical" evidence="6">
    <location>
        <begin position="95"/>
        <end position="116"/>
    </location>
</feature>
<dbReference type="InterPro" id="IPR052337">
    <property type="entry name" value="SAT4-like"/>
</dbReference>
<keyword evidence="3 6" id="KW-1133">Transmembrane helix</keyword>
<evidence type="ECO:0000259" key="7">
    <source>
        <dbReference type="Pfam" id="PF20684"/>
    </source>
</evidence>
<dbReference type="PANTHER" id="PTHR33048">
    <property type="entry name" value="PTH11-LIKE INTEGRAL MEMBRANE PROTEIN (AFU_ORTHOLOGUE AFUA_5G11245)"/>
    <property type="match status" value="1"/>
</dbReference>
<evidence type="ECO:0000256" key="4">
    <source>
        <dbReference type="ARBA" id="ARBA00023136"/>
    </source>
</evidence>
<feature type="transmembrane region" description="Helical" evidence="6">
    <location>
        <begin position="215"/>
        <end position="237"/>
    </location>
</feature>
<comment type="similarity">
    <text evidence="5">Belongs to the SAT4 family.</text>
</comment>
<protein>
    <recommendedName>
        <fullName evidence="7">Rhodopsin domain-containing protein</fullName>
    </recommendedName>
</protein>
<keyword evidence="9" id="KW-1185">Reference proteome</keyword>
<dbReference type="PANTHER" id="PTHR33048:SF124">
    <property type="entry name" value="INTEGRAL MEMBRANE PROTEIN"/>
    <property type="match status" value="1"/>
</dbReference>
<name>A0ABQ8FPY0_9PEZI</name>
<gene>
    <name evidence="8" type="ORF">B0J12DRAFT_587225</name>
</gene>
<comment type="caution">
    <text evidence="8">The sequence shown here is derived from an EMBL/GenBank/DDBJ whole genome shotgun (WGS) entry which is preliminary data.</text>
</comment>
<feature type="transmembrane region" description="Helical" evidence="6">
    <location>
        <begin position="27"/>
        <end position="51"/>
    </location>
</feature>
<proteinExistence type="inferred from homology"/>
<dbReference type="InterPro" id="IPR049326">
    <property type="entry name" value="Rhodopsin_dom_fungi"/>
</dbReference>
<dbReference type="EMBL" id="JAGTJR010000109">
    <property type="protein sequence ID" value="KAH7009474.1"/>
    <property type="molecule type" value="Genomic_DNA"/>
</dbReference>
<evidence type="ECO:0000256" key="3">
    <source>
        <dbReference type="ARBA" id="ARBA00022989"/>
    </source>
</evidence>
<dbReference type="Pfam" id="PF20684">
    <property type="entry name" value="Fung_rhodopsin"/>
    <property type="match status" value="1"/>
</dbReference>
<feature type="transmembrane region" description="Helical" evidence="6">
    <location>
        <begin position="180"/>
        <end position="203"/>
    </location>
</feature>
<dbReference type="Proteomes" id="UP000774617">
    <property type="component" value="Unassembled WGS sequence"/>
</dbReference>
<keyword evidence="4 6" id="KW-0472">Membrane</keyword>
<comment type="subcellular location">
    <subcellularLocation>
        <location evidence="1">Membrane</location>
        <topology evidence="1">Multi-pass membrane protein</topology>
    </subcellularLocation>
</comment>
<feature type="transmembrane region" description="Helical" evidence="6">
    <location>
        <begin position="136"/>
        <end position="159"/>
    </location>
</feature>
<organism evidence="8 9">
    <name type="scientific">Macrophomina phaseolina</name>
    <dbReference type="NCBI Taxonomy" id="35725"/>
    <lineage>
        <taxon>Eukaryota</taxon>
        <taxon>Fungi</taxon>
        <taxon>Dikarya</taxon>
        <taxon>Ascomycota</taxon>
        <taxon>Pezizomycotina</taxon>
        <taxon>Dothideomycetes</taxon>
        <taxon>Dothideomycetes incertae sedis</taxon>
        <taxon>Botryosphaeriales</taxon>
        <taxon>Botryosphaeriaceae</taxon>
        <taxon>Macrophomina</taxon>
    </lineage>
</organism>
<evidence type="ECO:0000256" key="6">
    <source>
        <dbReference type="SAM" id="Phobius"/>
    </source>
</evidence>
<feature type="domain" description="Rhodopsin" evidence="7">
    <location>
        <begin position="48"/>
        <end position="278"/>
    </location>
</feature>
<reference evidence="8 9" key="1">
    <citation type="journal article" date="2021" name="Nat. Commun.">
        <title>Genetic determinants of endophytism in the Arabidopsis root mycobiome.</title>
        <authorList>
            <person name="Mesny F."/>
            <person name="Miyauchi S."/>
            <person name="Thiergart T."/>
            <person name="Pickel B."/>
            <person name="Atanasova L."/>
            <person name="Karlsson M."/>
            <person name="Huettel B."/>
            <person name="Barry K.W."/>
            <person name="Haridas S."/>
            <person name="Chen C."/>
            <person name="Bauer D."/>
            <person name="Andreopoulos W."/>
            <person name="Pangilinan J."/>
            <person name="LaButti K."/>
            <person name="Riley R."/>
            <person name="Lipzen A."/>
            <person name="Clum A."/>
            <person name="Drula E."/>
            <person name="Henrissat B."/>
            <person name="Kohler A."/>
            <person name="Grigoriev I.V."/>
            <person name="Martin F.M."/>
            <person name="Hacquard S."/>
        </authorList>
    </citation>
    <scope>NUCLEOTIDE SEQUENCE [LARGE SCALE GENOMIC DNA]</scope>
    <source>
        <strain evidence="8 9">MPI-SDFR-AT-0080</strain>
    </source>
</reference>
<evidence type="ECO:0000256" key="1">
    <source>
        <dbReference type="ARBA" id="ARBA00004141"/>
    </source>
</evidence>